<dbReference type="Gene3D" id="3.50.50.60">
    <property type="entry name" value="FAD/NAD(P)-binding domain"/>
    <property type="match status" value="2"/>
</dbReference>
<evidence type="ECO:0000256" key="2">
    <source>
        <dbReference type="ARBA" id="ARBA00022827"/>
    </source>
</evidence>
<keyword evidence="2" id="KW-0274">FAD</keyword>
<dbReference type="InterPro" id="IPR036188">
    <property type="entry name" value="FAD/NAD-bd_sf"/>
</dbReference>
<dbReference type="PANTHER" id="PTHR23023">
    <property type="entry name" value="DIMETHYLANILINE MONOOXYGENASE"/>
    <property type="match status" value="1"/>
</dbReference>
<proteinExistence type="predicted"/>
<comment type="caution">
    <text evidence="5">The sequence shown here is derived from an EMBL/GenBank/DDBJ whole genome shotgun (WGS) entry which is preliminary data.</text>
</comment>
<keyword evidence="1" id="KW-0285">Flavoprotein</keyword>
<organism evidence="5 6">
    <name type="scientific">Mycena rosella</name>
    <name type="common">Pink bonnet</name>
    <name type="synonym">Agaricus rosellus</name>
    <dbReference type="NCBI Taxonomy" id="1033263"/>
    <lineage>
        <taxon>Eukaryota</taxon>
        <taxon>Fungi</taxon>
        <taxon>Dikarya</taxon>
        <taxon>Basidiomycota</taxon>
        <taxon>Agaricomycotina</taxon>
        <taxon>Agaricomycetes</taxon>
        <taxon>Agaricomycetidae</taxon>
        <taxon>Agaricales</taxon>
        <taxon>Marasmiineae</taxon>
        <taxon>Mycenaceae</taxon>
        <taxon>Mycena</taxon>
    </lineage>
</organism>
<evidence type="ECO:0000256" key="3">
    <source>
        <dbReference type="ARBA" id="ARBA00023002"/>
    </source>
</evidence>
<feature type="domain" description="FAD/NAD(P)-binding" evidence="4">
    <location>
        <begin position="236"/>
        <end position="459"/>
    </location>
</feature>
<keyword evidence="6" id="KW-1185">Reference proteome</keyword>
<dbReference type="PRINTS" id="PR00419">
    <property type="entry name" value="ADXRDTASE"/>
</dbReference>
<dbReference type="GO" id="GO:0016491">
    <property type="term" value="F:oxidoreductase activity"/>
    <property type="evidence" value="ECO:0007669"/>
    <property type="project" value="UniProtKB-KW"/>
</dbReference>
<keyword evidence="3" id="KW-0560">Oxidoreductase</keyword>
<dbReference type="AlphaFoldDB" id="A0AAD7MAD5"/>
<protein>
    <recommendedName>
        <fullName evidence="4">FAD/NAD(P)-binding domain-containing protein</fullName>
    </recommendedName>
</protein>
<dbReference type="InterPro" id="IPR023753">
    <property type="entry name" value="FAD/NAD-binding_dom"/>
</dbReference>
<dbReference type="InterPro" id="IPR050346">
    <property type="entry name" value="FMO-like"/>
</dbReference>
<sequence length="684" mass="76881">MTGLGLDANGSPRRYNLARDKHLREHYETDLGWKGADFIRLAGVIDVNTVSGAGRAADKFDGPVQGSETRSCRVDLAKPRSYVSQVNRVPTDSARATSGSIGKRRPSSKSFTFNSRCTHTPCLILRTPLQGILPHIWRVTAGVYIQPYPEPRKMKYAPGLPSRILDWGASQASYAIYLKESRFASYKRALCFVLFPSHSPLSSMQASSSRQSANRPSLIYLGFQLSVDDLPHPISRVAVIGAGPSGLQIAAQLIAANLTVRLFERAPSPGGDWFYTEETPVREAYPGDAPKVTEPLPNAFPTMVYYEEGDDGIALDERWKEHWQPCPVWYDLRANSPAAVTSLPGIKYPPDLSTRVEKWTLTMRRLERLHESNRIKAELWTEDFDAVVIATAWPYTTPHVPEIEGIGNWSKAIQDGRYSIYHAQSYRHPEQNSGKTVLIVGSSISATEIAQSIAPFTHRRIASVRVRKFIFQQPNRARDAAGRNLLFRFPDNIEIVPETTSFDPLDEASIGIKGGKFESRTGRSSMALTSLNRQRFWIQIILATNRNTFLPEHEWDSSRAARTSLISYGFAKVWTGKARLPNHKQMWKDYQDISVRRTHRPLAAGRRVFSDSFGPLRLPPHAVSLGPTICSLAEQRIPGTRRPIRRIAAIRVRVTHEDYSRFDNLPSAAWPKPPARVQYQDLAW</sequence>
<name>A0AAD7MAD5_MYCRO</name>
<dbReference type="SUPFAM" id="SSF51905">
    <property type="entry name" value="FAD/NAD(P)-binding domain"/>
    <property type="match status" value="1"/>
</dbReference>
<dbReference type="EMBL" id="JARKIE010000004">
    <property type="protein sequence ID" value="KAJ7708114.1"/>
    <property type="molecule type" value="Genomic_DNA"/>
</dbReference>
<dbReference type="Pfam" id="PF07992">
    <property type="entry name" value="Pyr_redox_2"/>
    <property type="match status" value="1"/>
</dbReference>
<reference evidence="5" key="1">
    <citation type="submission" date="2023-03" db="EMBL/GenBank/DDBJ databases">
        <title>Massive genome expansion in bonnet fungi (Mycena s.s.) driven by repeated elements and novel gene families across ecological guilds.</title>
        <authorList>
            <consortium name="Lawrence Berkeley National Laboratory"/>
            <person name="Harder C.B."/>
            <person name="Miyauchi S."/>
            <person name="Viragh M."/>
            <person name="Kuo A."/>
            <person name="Thoen E."/>
            <person name="Andreopoulos B."/>
            <person name="Lu D."/>
            <person name="Skrede I."/>
            <person name="Drula E."/>
            <person name="Henrissat B."/>
            <person name="Morin E."/>
            <person name="Kohler A."/>
            <person name="Barry K."/>
            <person name="LaButti K."/>
            <person name="Morin E."/>
            <person name="Salamov A."/>
            <person name="Lipzen A."/>
            <person name="Mereny Z."/>
            <person name="Hegedus B."/>
            <person name="Baldrian P."/>
            <person name="Stursova M."/>
            <person name="Weitz H."/>
            <person name="Taylor A."/>
            <person name="Grigoriev I.V."/>
            <person name="Nagy L.G."/>
            <person name="Martin F."/>
            <person name="Kauserud H."/>
        </authorList>
    </citation>
    <scope>NUCLEOTIDE SEQUENCE</scope>
    <source>
        <strain evidence="5">CBHHK067</strain>
    </source>
</reference>
<evidence type="ECO:0000259" key="4">
    <source>
        <dbReference type="Pfam" id="PF07992"/>
    </source>
</evidence>
<gene>
    <name evidence="5" type="ORF">B0H17DRAFT_1273814</name>
</gene>
<evidence type="ECO:0000313" key="5">
    <source>
        <dbReference type="EMBL" id="KAJ7708114.1"/>
    </source>
</evidence>
<accession>A0AAD7MAD5</accession>
<dbReference type="Proteomes" id="UP001221757">
    <property type="component" value="Unassembled WGS sequence"/>
</dbReference>
<evidence type="ECO:0000256" key="1">
    <source>
        <dbReference type="ARBA" id="ARBA00022630"/>
    </source>
</evidence>
<evidence type="ECO:0000313" key="6">
    <source>
        <dbReference type="Proteomes" id="UP001221757"/>
    </source>
</evidence>